<feature type="region of interest" description="Disordered" evidence="1">
    <location>
        <begin position="156"/>
        <end position="175"/>
    </location>
</feature>
<proteinExistence type="predicted"/>
<evidence type="ECO:0000256" key="1">
    <source>
        <dbReference type="SAM" id="MobiDB-lite"/>
    </source>
</evidence>
<name>A0A803NJS1_CANSA</name>
<feature type="region of interest" description="Disordered" evidence="1">
    <location>
        <begin position="189"/>
        <end position="226"/>
    </location>
</feature>
<reference evidence="2" key="1">
    <citation type="submission" date="2018-11" db="EMBL/GenBank/DDBJ databases">
        <authorList>
            <person name="Grassa J C."/>
        </authorList>
    </citation>
    <scope>NUCLEOTIDE SEQUENCE [LARGE SCALE GENOMIC DNA]</scope>
</reference>
<evidence type="ECO:0000313" key="2">
    <source>
        <dbReference type="EnsemblPlants" id="cds.evm.model.01.2112"/>
    </source>
</evidence>
<evidence type="ECO:0000313" key="3">
    <source>
        <dbReference type="Proteomes" id="UP000596661"/>
    </source>
</evidence>
<protein>
    <submittedName>
        <fullName evidence="2">Uncharacterized protein</fullName>
    </submittedName>
</protein>
<reference evidence="2" key="2">
    <citation type="submission" date="2021-03" db="UniProtKB">
        <authorList>
            <consortium name="EnsemblPlants"/>
        </authorList>
    </citation>
    <scope>IDENTIFICATION</scope>
</reference>
<dbReference type="EMBL" id="UZAU01000058">
    <property type="status" value="NOT_ANNOTATED_CDS"/>
    <property type="molecule type" value="Genomic_DNA"/>
</dbReference>
<dbReference type="EnsemblPlants" id="evm.model.01.2112">
    <property type="protein sequence ID" value="cds.evm.model.01.2112"/>
    <property type="gene ID" value="evm.TU.01.2112"/>
</dbReference>
<feature type="region of interest" description="Disordered" evidence="1">
    <location>
        <begin position="1"/>
        <end position="43"/>
    </location>
</feature>
<organism evidence="2 3">
    <name type="scientific">Cannabis sativa</name>
    <name type="common">Hemp</name>
    <name type="synonym">Marijuana</name>
    <dbReference type="NCBI Taxonomy" id="3483"/>
    <lineage>
        <taxon>Eukaryota</taxon>
        <taxon>Viridiplantae</taxon>
        <taxon>Streptophyta</taxon>
        <taxon>Embryophyta</taxon>
        <taxon>Tracheophyta</taxon>
        <taxon>Spermatophyta</taxon>
        <taxon>Magnoliopsida</taxon>
        <taxon>eudicotyledons</taxon>
        <taxon>Gunneridae</taxon>
        <taxon>Pentapetalae</taxon>
        <taxon>rosids</taxon>
        <taxon>fabids</taxon>
        <taxon>Rosales</taxon>
        <taxon>Cannabaceae</taxon>
        <taxon>Cannabis</taxon>
    </lineage>
</organism>
<dbReference type="Gramene" id="evm.model.01.2112">
    <property type="protein sequence ID" value="cds.evm.model.01.2112"/>
    <property type="gene ID" value="evm.TU.01.2112"/>
</dbReference>
<accession>A0A803NJS1</accession>
<sequence>MPEAGQSEEPFVGRPEVSQDEEPLVGQNDKLGAEQAKPAARPRTARAQYKPCVIILGKPLGTDNETGHSLNRKGQPAGRDTFTLASWAISGLDVPMTRPCQRLERTPGATSLLRMSRTSTITFKGSQLTFVYFLSPRMLRVLETLLNALAVKEVSKQKRSRPGWEKDESNDDIPMPKLLEMMRDMLKRSSVSPYSSHSQAKVARIGGSSNVTQSNLSPPPSSLPLANQPVVLDLQLKTTPPPPQGSLGKAIKKHGQATYLSKGEKTKEVTQNYLESIKPTLEAPSIPDDTIAQS</sequence>
<dbReference type="AlphaFoldDB" id="A0A803NJS1"/>
<feature type="compositionally biased region" description="Polar residues" evidence="1">
    <location>
        <begin position="189"/>
        <end position="199"/>
    </location>
</feature>
<dbReference type="Proteomes" id="UP000596661">
    <property type="component" value="Chromosome 1"/>
</dbReference>
<keyword evidence="3" id="KW-1185">Reference proteome</keyword>